<proteinExistence type="predicted"/>
<reference evidence="1" key="1">
    <citation type="journal article" date="2020" name="Nature">
        <title>Giant virus diversity and host interactions through global metagenomics.</title>
        <authorList>
            <person name="Schulz F."/>
            <person name="Roux S."/>
            <person name="Paez-Espino D."/>
            <person name="Jungbluth S."/>
            <person name="Walsh D.A."/>
            <person name="Denef V.J."/>
            <person name="McMahon K.D."/>
            <person name="Konstantinidis K.T."/>
            <person name="Eloe-Fadrosh E.A."/>
            <person name="Kyrpides N.C."/>
            <person name="Woyke T."/>
        </authorList>
    </citation>
    <scope>NUCLEOTIDE SEQUENCE</scope>
    <source>
        <strain evidence="1">GVMAG-S-ERX556126-94</strain>
    </source>
</reference>
<protein>
    <submittedName>
        <fullName evidence="1">Uncharacterized protein</fullName>
    </submittedName>
</protein>
<accession>A0A6C0FAZ5</accession>
<name>A0A6C0FAZ5_9ZZZZ</name>
<evidence type="ECO:0000313" key="1">
    <source>
        <dbReference type="EMBL" id="QHT39036.1"/>
    </source>
</evidence>
<sequence>MIWQDNAVAFDHFRQPSLWFTLGCEYGLPAPWDIRDALDDAEEDADYEEWINSKQYVKSLEEYNRHKLLAWNKESNGKHPKWVGHATGLELHHCDGLSDTELLNSYIKERYRVEVYVHTLNWGQGGSYYSKGTTPYGDVYIPNKIANYLKDGCGAYQMDIALQDVEGTPGNKPNSFRWTCVYLHNHGYAVE</sequence>
<dbReference type="AlphaFoldDB" id="A0A6C0FAZ5"/>
<organism evidence="1">
    <name type="scientific">viral metagenome</name>
    <dbReference type="NCBI Taxonomy" id="1070528"/>
    <lineage>
        <taxon>unclassified sequences</taxon>
        <taxon>metagenomes</taxon>
        <taxon>organismal metagenomes</taxon>
    </lineage>
</organism>
<dbReference type="EMBL" id="MN738838">
    <property type="protein sequence ID" value="QHT39036.1"/>
    <property type="molecule type" value="Genomic_DNA"/>
</dbReference>